<comment type="pathway">
    <text evidence="13">Membrane lipid metabolism; glycerophospholipid metabolism.</text>
</comment>
<evidence type="ECO:0000256" key="16">
    <source>
        <dbReference type="PIRSR" id="PIRSR000114-3"/>
    </source>
</evidence>
<evidence type="ECO:0000256" key="11">
    <source>
        <dbReference type="ARBA" id="ARBA00069372"/>
    </source>
</evidence>
<dbReference type="HAMAP" id="MF_00394">
    <property type="entry name" value="NAD_Glyc3P_dehydrog"/>
    <property type="match status" value="1"/>
</dbReference>
<dbReference type="NCBIfam" id="NF000946">
    <property type="entry name" value="PRK00094.2-4"/>
    <property type="match status" value="1"/>
</dbReference>
<evidence type="ECO:0000256" key="17">
    <source>
        <dbReference type="RuleBase" id="RU000437"/>
    </source>
</evidence>
<dbReference type="Pfam" id="PF01210">
    <property type="entry name" value="NAD_Gly3P_dh_N"/>
    <property type="match status" value="1"/>
</dbReference>
<name>A0A1M7EMU8_9GAMM</name>
<keyword evidence="2 13" id="KW-0444">Lipid biosynthesis</keyword>
<evidence type="ECO:0000313" key="21">
    <source>
        <dbReference type="Proteomes" id="UP000184123"/>
    </source>
</evidence>
<evidence type="ECO:0000256" key="13">
    <source>
        <dbReference type="HAMAP-Rule" id="MF_00394"/>
    </source>
</evidence>
<feature type="binding site" evidence="13">
    <location>
        <position position="155"/>
    </location>
    <ligand>
        <name>sn-glycerol 3-phosphate</name>
        <dbReference type="ChEBI" id="CHEBI:57597"/>
    </ligand>
</feature>
<feature type="binding site" evidence="13">
    <location>
        <position position="238"/>
    </location>
    <ligand>
        <name>sn-glycerol 3-phosphate</name>
        <dbReference type="ChEBI" id="CHEBI:57597"/>
    </ligand>
</feature>
<evidence type="ECO:0000313" key="20">
    <source>
        <dbReference type="EMBL" id="SHL92966.1"/>
    </source>
</evidence>
<dbReference type="GO" id="GO:0046474">
    <property type="term" value="P:glycerophospholipid biosynthetic process"/>
    <property type="evidence" value="ECO:0007669"/>
    <property type="project" value="TreeGrafter"/>
</dbReference>
<keyword evidence="6 13" id="KW-0443">Lipid metabolism</keyword>
<keyword evidence="8 13" id="KW-1208">Phospholipid metabolism</keyword>
<organism evidence="20 21">
    <name type="scientific">Halomonas cupida</name>
    <dbReference type="NCBI Taxonomy" id="44933"/>
    <lineage>
        <taxon>Bacteria</taxon>
        <taxon>Pseudomonadati</taxon>
        <taxon>Pseudomonadota</taxon>
        <taxon>Gammaproteobacteria</taxon>
        <taxon>Oceanospirillales</taxon>
        <taxon>Halomonadaceae</taxon>
        <taxon>Halomonas</taxon>
    </lineage>
</organism>
<evidence type="ECO:0000256" key="5">
    <source>
        <dbReference type="ARBA" id="ARBA00023027"/>
    </source>
</evidence>
<feature type="binding site" evidence="13">
    <location>
        <position position="291"/>
    </location>
    <ligand>
        <name>sn-glycerol 3-phosphate</name>
        <dbReference type="ChEBI" id="CHEBI:57597"/>
    </ligand>
</feature>
<dbReference type="GO" id="GO:0046168">
    <property type="term" value="P:glycerol-3-phosphate catabolic process"/>
    <property type="evidence" value="ECO:0007669"/>
    <property type="project" value="InterPro"/>
</dbReference>
<evidence type="ECO:0000256" key="2">
    <source>
        <dbReference type="ARBA" id="ARBA00022516"/>
    </source>
</evidence>
<evidence type="ECO:0000259" key="18">
    <source>
        <dbReference type="Pfam" id="PF01210"/>
    </source>
</evidence>
<dbReference type="InterPro" id="IPR006168">
    <property type="entry name" value="G3P_DH_NAD-dep"/>
</dbReference>
<dbReference type="InterPro" id="IPR013328">
    <property type="entry name" value="6PGD_dom2"/>
</dbReference>
<keyword evidence="7 13" id="KW-0594">Phospholipid biosynthesis</keyword>
<reference evidence="20 21" key="1">
    <citation type="submission" date="2016-11" db="EMBL/GenBank/DDBJ databases">
        <authorList>
            <person name="Jaros S."/>
            <person name="Januszkiewicz K."/>
            <person name="Wedrychowicz H."/>
        </authorList>
    </citation>
    <scope>NUCLEOTIDE SEQUENCE [LARGE SCALE GENOMIC DNA]</scope>
    <source>
        <strain evidence="20 21">DSM 4740</strain>
    </source>
</reference>
<dbReference type="FunFam" id="3.40.50.720:FF:000019">
    <property type="entry name" value="Glycerol-3-phosphate dehydrogenase [NAD(P)+]"/>
    <property type="match status" value="1"/>
</dbReference>
<accession>A0A1M7EMU8</accession>
<dbReference type="PRINTS" id="PR00077">
    <property type="entry name" value="GPDHDRGNASE"/>
</dbReference>
<dbReference type="InterPro" id="IPR008927">
    <property type="entry name" value="6-PGluconate_DH-like_C_sf"/>
</dbReference>
<dbReference type="PROSITE" id="PS00957">
    <property type="entry name" value="NAD_G3PDH"/>
    <property type="match status" value="1"/>
</dbReference>
<evidence type="ECO:0000256" key="15">
    <source>
        <dbReference type="PIRSR" id="PIRSR000114-2"/>
    </source>
</evidence>
<dbReference type="NCBIfam" id="NF000942">
    <property type="entry name" value="PRK00094.1-4"/>
    <property type="match status" value="1"/>
</dbReference>
<comment type="catalytic activity">
    <reaction evidence="9">
        <text>sn-glycerol 3-phosphate + NADP(+) = dihydroxyacetone phosphate + NADPH + H(+)</text>
        <dbReference type="Rhea" id="RHEA:11096"/>
        <dbReference type="ChEBI" id="CHEBI:15378"/>
        <dbReference type="ChEBI" id="CHEBI:57597"/>
        <dbReference type="ChEBI" id="CHEBI:57642"/>
        <dbReference type="ChEBI" id="CHEBI:57783"/>
        <dbReference type="ChEBI" id="CHEBI:58349"/>
        <dbReference type="EC" id="1.1.1.94"/>
    </reaction>
    <physiologicalReaction direction="right-to-left" evidence="9">
        <dbReference type="Rhea" id="RHEA:11098"/>
    </physiologicalReaction>
</comment>
<keyword evidence="5 13" id="KW-0520">NAD</keyword>
<feature type="binding site" evidence="13">
    <location>
        <position position="81"/>
    </location>
    <ligand>
        <name>NADPH</name>
        <dbReference type="ChEBI" id="CHEBI:57783"/>
    </ligand>
</feature>
<dbReference type="UniPathway" id="UPA00940"/>
<feature type="domain" description="Glycerol-3-phosphate dehydrogenase NAD-dependent C-terminal" evidence="19">
    <location>
        <begin position="227"/>
        <end position="367"/>
    </location>
</feature>
<dbReference type="Gene3D" id="3.40.50.720">
    <property type="entry name" value="NAD(P)-binding Rossmann-like Domain"/>
    <property type="match status" value="1"/>
</dbReference>
<feature type="binding site" evidence="13">
    <location>
        <position position="302"/>
    </location>
    <ligand>
        <name>NADPH</name>
        <dbReference type="ChEBI" id="CHEBI:57783"/>
    </ligand>
</feature>
<evidence type="ECO:0000256" key="1">
    <source>
        <dbReference type="ARBA" id="ARBA00011009"/>
    </source>
</evidence>
<feature type="binding site" evidence="13">
    <location>
        <position position="302"/>
    </location>
    <ligand>
        <name>sn-glycerol 3-phosphate</name>
        <dbReference type="ChEBI" id="CHEBI:57597"/>
    </ligand>
</feature>
<dbReference type="Gene3D" id="1.10.1040.10">
    <property type="entry name" value="N-(1-d-carboxylethyl)-l-norvaline Dehydrogenase, domain 2"/>
    <property type="match status" value="1"/>
</dbReference>
<dbReference type="SUPFAM" id="SSF51735">
    <property type="entry name" value="NAD(P)-binding Rossmann-fold domains"/>
    <property type="match status" value="1"/>
</dbReference>
<keyword evidence="13" id="KW-0547">Nucleotide-binding</keyword>
<dbReference type="AlphaFoldDB" id="A0A1M7EMU8"/>
<dbReference type="NCBIfam" id="NF000940">
    <property type="entry name" value="PRK00094.1-2"/>
    <property type="match status" value="1"/>
</dbReference>
<evidence type="ECO:0000256" key="10">
    <source>
        <dbReference type="ARBA" id="ARBA00066687"/>
    </source>
</evidence>
<dbReference type="InterPro" id="IPR036291">
    <property type="entry name" value="NAD(P)-bd_dom_sf"/>
</dbReference>
<feature type="binding site" evidence="13">
    <location>
        <position position="303"/>
    </location>
    <ligand>
        <name>sn-glycerol 3-phosphate</name>
        <dbReference type="ChEBI" id="CHEBI:57597"/>
    </ligand>
</feature>
<feature type="binding site" evidence="16">
    <location>
        <position position="187"/>
    </location>
    <ligand>
        <name>NAD(+)</name>
        <dbReference type="ChEBI" id="CHEBI:57540"/>
    </ligand>
</feature>
<comment type="similarity">
    <text evidence="1 13 17">Belongs to the NAD-dependent glycerol-3-phosphate dehydrogenase family.</text>
</comment>
<feature type="binding site" evidence="13">
    <location>
        <position position="328"/>
    </location>
    <ligand>
        <name>NADPH</name>
        <dbReference type="ChEBI" id="CHEBI:57783"/>
    </ligand>
</feature>
<feature type="binding site" evidence="13">
    <location>
        <position position="301"/>
    </location>
    <ligand>
        <name>sn-glycerol 3-phosphate</name>
        <dbReference type="ChEBI" id="CHEBI:57597"/>
    </ligand>
</feature>
<dbReference type="Pfam" id="PF07479">
    <property type="entry name" value="NAD_Gly3P_dh_C"/>
    <property type="match status" value="1"/>
</dbReference>
<dbReference type="EC" id="1.1.1.94" evidence="10 13"/>
<dbReference type="GO" id="GO:0141152">
    <property type="term" value="F:glycerol-3-phosphate dehydrogenase (NAD+) activity"/>
    <property type="evidence" value="ECO:0007669"/>
    <property type="project" value="RHEA"/>
</dbReference>
<dbReference type="SUPFAM" id="SSF48179">
    <property type="entry name" value="6-phosphogluconate dehydrogenase C-terminal domain-like"/>
    <property type="match status" value="1"/>
</dbReference>
<evidence type="ECO:0000256" key="6">
    <source>
        <dbReference type="ARBA" id="ARBA00023098"/>
    </source>
</evidence>
<dbReference type="PANTHER" id="PTHR11728">
    <property type="entry name" value="GLYCEROL-3-PHOSPHATE DEHYDROGENASE"/>
    <property type="match status" value="1"/>
</dbReference>
<dbReference type="GO" id="GO:0051287">
    <property type="term" value="F:NAD binding"/>
    <property type="evidence" value="ECO:0007669"/>
    <property type="project" value="InterPro"/>
</dbReference>
<evidence type="ECO:0000256" key="9">
    <source>
        <dbReference type="ARBA" id="ARBA00052716"/>
    </source>
</evidence>
<dbReference type="InterPro" id="IPR006109">
    <property type="entry name" value="G3P_DH_NAD-dep_C"/>
</dbReference>
<dbReference type="GO" id="GO:0141153">
    <property type="term" value="F:glycerol-3-phosphate dehydrogenase (NADP+) activity"/>
    <property type="evidence" value="ECO:0007669"/>
    <property type="project" value="RHEA"/>
</dbReference>
<feature type="binding site" evidence="15">
    <location>
        <position position="155"/>
    </location>
    <ligand>
        <name>substrate</name>
    </ligand>
</feature>
<sequence length="397" mass="43308">MLCCRCWTDRRGDNDVSSMPCVETPLSRGVFRYNRRIIPGLDGATMIDERMTVAVLGGGSFGTALASIAADNGYEVRQWLRDAALVESINEDHRNPRYLPDYEINSNVVASTELRWVLESATLVLVAIPSKAFAEVVRQARPWLNPDQILVSTTKGIQQDGFKLMSQILEDETGFSHVGVLSGPNLASEVAEKQLTATVIASHDPLTRSRVQAALGCDYFRVYASNDRYGVELGGALKNIYAIAAGMAASLGMGENTRSMLMTRALAEMSRFAVAQGANPMTFLGLAGVGDLIVTCSSQLSRNYRVGYALGQGKSLDEAVDALGQVAEGVNTVRLVREKAHEVGVYMPLAEGLFQVLFRGVPARDMAKLLMQGEQSSDVEFVLSREDVKQDQREQEE</sequence>
<keyword evidence="13" id="KW-0963">Cytoplasm</keyword>
<comment type="function">
    <text evidence="13">Catalyzes the reduction of the glycolytic intermediate dihydroxyacetone phosphate (DHAP) to sn-glycerol 3-phosphate (G3P), the key precursor for phospholipid synthesis.</text>
</comment>
<feature type="binding site" evidence="13">
    <location>
        <position position="183"/>
    </location>
    <ligand>
        <name>sn-glycerol 3-phosphate</name>
        <dbReference type="ChEBI" id="CHEBI:57597"/>
    </ligand>
</feature>
<feature type="binding site" evidence="13">
    <location>
        <position position="155"/>
    </location>
    <ligand>
        <name>NADPH</name>
        <dbReference type="ChEBI" id="CHEBI:57783"/>
    </ligand>
</feature>
<dbReference type="GO" id="GO:0046167">
    <property type="term" value="P:glycerol-3-phosphate biosynthetic process"/>
    <property type="evidence" value="ECO:0007669"/>
    <property type="project" value="UniProtKB-UniRule"/>
</dbReference>
<evidence type="ECO:0000259" key="19">
    <source>
        <dbReference type="Pfam" id="PF07479"/>
    </source>
</evidence>
<gene>
    <name evidence="13" type="primary">gpsA</name>
    <name evidence="20" type="ORF">SAMN05660971_01710</name>
</gene>
<evidence type="ECO:0000256" key="7">
    <source>
        <dbReference type="ARBA" id="ARBA00023209"/>
    </source>
</evidence>
<dbReference type="PIRSF" id="PIRSF000114">
    <property type="entry name" value="Glycerol-3-P_dh"/>
    <property type="match status" value="1"/>
</dbReference>
<feature type="active site" description="Proton acceptor" evidence="13 14">
    <location>
        <position position="238"/>
    </location>
</feature>
<feature type="binding site" evidence="13">
    <location>
        <position position="187"/>
    </location>
    <ligand>
        <name>NADPH</name>
        <dbReference type="ChEBI" id="CHEBI:57783"/>
    </ligand>
</feature>
<feature type="binding site" evidence="13">
    <location>
        <position position="98"/>
    </location>
    <ligand>
        <name>NADPH</name>
        <dbReference type="ChEBI" id="CHEBI:57783"/>
    </ligand>
</feature>
<feature type="binding site" evidence="13">
    <location>
        <position position="60"/>
    </location>
    <ligand>
        <name>NADPH</name>
        <dbReference type="ChEBI" id="CHEBI:57783"/>
    </ligand>
</feature>
<protein>
    <recommendedName>
        <fullName evidence="11 13">Glycerol-3-phosphate dehydrogenase [NAD(P)+]</fullName>
        <ecNumber evidence="10 13">1.1.1.94</ecNumber>
    </recommendedName>
    <alternativeName>
        <fullName evidence="13">NAD(P)(+)-dependent glycerol-3-phosphate dehydrogenase</fullName>
    </alternativeName>
    <alternativeName>
        <fullName evidence="12 13">NAD(P)H-dependent dihydroxyacetone-phosphate reductase</fullName>
    </alternativeName>
</protein>
<evidence type="ECO:0000256" key="3">
    <source>
        <dbReference type="ARBA" id="ARBA00022857"/>
    </source>
</evidence>
<dbReference type="Proteomes" id="UP000184123">
    <property type="component" value="Unassembled WGS sequence"/>
</dbReference>
<dbReference type="GO" id="GO:0005975">
    <property type="term" value="P:carbohydrate metabolic process"/>
    <property type="evidence" value="ECO:0007669"/>
    <property type="project" value="InterPro"/>
</dbReference>
<keyword evidence="3 13" id="KW-0521">NADP</keyword>
<keyword evidence="4 13" id="KW-0560">Oxidoreductase</keyword>
<evidence type="ECO:0000256" key="14">
    <source>
        <dbReference type="PIRSR" id="PIRSR000114-1"/>
    </source>
</evidence>
<dbReference type="EMBL" id="FRCA01000004">
    <property type="protein sequence ID" value="SHL92966.1"/>
    <property type="molecule type" value="Genomic_DNA"/>
</dbReference>
<comment type="subcellular location">
    <subcellularLocation>
        <location evidence="13">Cytoplasm</location>
    </subcellularLocation>
</comment>
<feature type="binding site" evidence="16">
    <location>
        <position position="302"/>
    </location>
    <ligand>
        <name>NAD(+)</name>
        <dbReference type="ChEBI" id="CHEBI:57540"/>
    </ligand>
</feature>
<feature type="binding site" evidence="13">
    <location>
        <position position="326"/>
    </location>
    <ligand>
        <name>NADPH</name>
        <dbReference type="ChEBI" id="CHEBI:57783"/>
    </ligand>
</feature>
<feature type="domain" description="Glycerol-3-phosphate dehydrogenase NAD-dependent N-terminal" evidence="18">
    <location>
        <begin position="53"/>
        <end position="204"/>
    </location>
</feature>
<dbReference type="PANTHER" id="PTHR11728:SF1">
    <property type="entry name" value="GLYCEROL-3-PHOSPHATE DEHYDROGENASE [NAD(+)] 2, CHLOROPLASTIC"/>
    <property type="match status" value="1"/>
</dbReference>
<dbReference type="GO" id="GO:0005829">
    <property type="term" value="C:cytosol"/>
    <property type="evidence" value="ECO:0007669"/>
    <property type="project" value="TreeGrafter"/>
</dbReference>
<evidence type="ECO:0000256" key="4">
    <source>
        <dbReference type="ARBA" id="ARBA00023002"/>
    </source>
</evidence>
<dbReference type="InterPro" id="IPR011128">
    <property type="entry name" value="G3P_DH_NAD-dep_N"/>
</dbReference>
<comment type="caution">
    <text evidence="13">Lacks conserved residue(s) required for the propagation of feature annotation.</text>
</comment>
<feature type="binding site" evidence="13">
    <location>
        <position position="61"/>
    </location>
    <ligand>
        <name>NADPH</name>
        <dbReference type="ChEBI" id="CHEBI:57783"/>
    </ligand>
</feature>
<evidence type="ECO:0000256" key="12">
    <source>
        <dbReference type="ARBA" id="ARBA00080511"/>
    </source>
</evidence>
<comment type="catalytic activity">
    <reaction evidence="13">
        <text>sn-glycerol 3-phosphate + NAD(+) = dihydroxyacetone phosphate + NADH + H(+)</text>
        <dbReference type="Rhea" id="RHEA:11092"/>
        <dbReference type="ChEBI" id="CHEBI:15378"/>
        <dbReference type="ChEBI" id="CHEBI:57540"/>
        <dbReference type="ChEBI" id="CHEBI:57597"/>
        <dbReference type="ChEBI" id="CHEBI:57642"/>
        <dbReference type="ChEBI" id="CHEBI:57945"/>
        <dbReference type="EC" id="1.1.1.94"/>
    </reaction>
</comment>
<dbReference type="FunFam" id="1.10.1040.10:FF:000001">
    <property type="entry name" value="Glycerol-3-phosphate dehydrogenase [NAD(P)+]"/>
    <property type="match status" value="1"/>
</dbReference>
<feature type="binding site" evidence="16">
    <location>
        <begin position="57"/>
        <end position="62"/>
    </location>
    <ligand>
        <name>NAD(+)</name>
        <dbReference type="ChEBI" id="CHEBI:57540"/>
    </ligand>
</feature>
<evidence type="ECO:0000256" key="8">
    <source>
        <dbReference type="ARBA" id="ARBA00023264"/>
    </source>
</evidence>
<feature type="binding site" evidence="15">
    <location>
        <begin position="302"/>
        <end position="303"/>
    </location>
    <ligand>
        <name>substrate</name>
    </ligand>
</feature>
<proteinExistence type="inferred from homology"/>
<dbReference type="STRING" id="44933.SAMN05660971_01710"/>